<keyword evidence="3" id="KW-1185">Reference proteome</keyword>
<sequence>TPLLWQCHVAPSHWLRWAPPSLQLHRGPPDLRPRSPEPWTLPWPSGSSVSPGLVGSPSLPWAPPSPLTV</sequence>
<gene>
    <name evidence="2" type="ORF">M9458_001965</name>
</gene>
<feature type="non-terminal residue" evidence="2">
    <location>
        <position position="1"/>
    </location>
</feature>
<feature type="non-terminal residue" evidence="2">
    <location>
        <position position="69"/>
    </location>
</feature>
<dbReference type="EMBL" id="JAMKFB020000001">
    <property type="protein sequence ID" value="KAL0203947.1"/>
    <property type="molecule type" value="Genomic_DNA"/>
</dbReference>
<proteinExistence type="predicted"/>
<organism evidence="2 3">
    <name type="scientific">Cirrhinus mrigala</name>
    <name type="common">Mrigala</name>
    <dbReference type="NCBI Taxonomy" id="683832"/>
    <lineage>
        <taxon>Eukaryota</taxon>
        <taxon>Metazoa</taxon>
        <taxon>Chordata</taxon>
        <taxon>Craniata</taxon>
        <taxon>Vertebrata</taxon>
        <taxon>Euteleostomi</taxon>
        <taxon>Actinopterygii</taxon>
        <taxon>Neopterygii</taxon>
        <taxon>Teleostei</taxon>
        <taxon>Ostariophysi</taxon>
        <taxon>Cypriniformes</taxon>
        <taxon>Cyprinidae</taxon>
        <taxon>Labeoninae</taxon>
        <taxon>Labeonini</taxon>
        <taxon>Cirrhinus</taxon>
    </lineage>
</organism>
<feature type="region of interest" description="Disordered" evidence="1">
    <location>
        <begin position="20"/>
        <end position="69"/>
    </location>
</feature>
<protein>
    <submittedName>
        <fullName evidence="2">Uncharacterized protein</fullName>
    </submittedName>
</protein>
<dbReference type="AlphaFoldDB" id="A0ABD0RZG9"/>
<evidence type="ECO:0000313" key="3">
    <source>
        <dbReference type="Proteomes" id="UP001529510"/>
    </source>
</evidence>
<dbReference type="Proteomes" id="UP001529510">
    <property type="component" value="Unassembled WGS sequence"/>
</dbReference>
<comment type="caution">
    <text evidence="2">The sequence shown here is derived from an EMBL/GenBank/DDBJ whole genome shotgun (WGS) entry which is preliminary data.</text>
</comment>
<feature type="compositionally biased region" description="Low complexity" evidence="1">
    <location>
        <begin position="42"/>
        <end position="59"/>
    </location>
</feature>
<accession>A0ABD0RZG9</accession>
<feature type="compositionally biased region" description="Pro residues" evidence="1">
    <location>
        <begin position="60"/>
        <end position="69"/>
    </location>
</feature>
<evidence type="ECO:0000313" key="2">
    <source>
        <dbReference type="EMBL" id="KAL0203947.1"/>
    </source>
</evidence>
<evidence type="ECO:0000256" key="1">
    <source>
        <dbReference type="SAM" id="MobiDB-lite"/>
    </source>
</evidence>
<name>A0ABD0RZG9_CIRMR</name>
<reference evidence="2 3" key="1">
    <citation type="submission" date="2024-05" db="EMBL/GenBank/DDBJ databases">
        <title>Genome sequencing and assembly of Indian major carp, Cirrhinus mrigala (Hamilton, 1822).</title>
        <authorList>
            <person name="Mohindra V."/>
            <person name="Chowdhury L.M."/>
            <person name="Lal K."/>
            <person name="Jena J.K."/>
        </authorList>
    </citation>
    <scope>NUCLEOTIDE SEQUENCE [LARGE SCALE GENOMIC DNA]</scope>
    <source>
        <strain evidence="2">CM1030</strain>
        <tissue evidence="2">Blood</tissue>
    </source>
</reference>